<protein>
    <submittedName>
        <fullName evidence="1">Uncharacterized protein</fullName>
    </submittedName>
</protein>
<dbReference type="EMBL" id="JAGJCB010000001">
    <property type="protein sequence ID" value="MBP0902400.1"/>
    <property type="molecule type" value="Genomic_DNA"/>
</dbReference>
<organism evidence="1 2">
    <name type="scientific">Mariniflexile gromovii</name>
    <dbReference type="NCBI Taxonomy" id="362523"/>
    <lineage>
        <taxon>Bacteria</taxon>
        <taxon>Pseudomonadati</taxon>
        <taxon>Bacteroidota</taxon>
        <taxon>Flavobacteriia</taxon>
        <taxon>Flavobacteriales</taxon>
        <taxon>Flavobacteriaceae</taxon>
        <taxon>Mariniflexile</taxon>
    </lineage>
</organism>
<dbReference type="Proteomes" id="UP000670776">
    <property type="component" value="Unassembled WGS sequence"/>
</dbReference>
<dbReference type="RefSeq" id="WP_209651785.1">
    <property type="nucleotide sequence ID" value="NZ_JAGJCB010000001.1"/>
</dbReference>
<sequence length="129" mass="14290">MQVYRNIKQMVQNIITEVSITSAYNVFSFVVTQSGTSEPIIEEINNTFPVTWTCSRFSTGIYKVQSSAVALPTVEGTWFIGGGRNFGGVEINVYYGGSDNFIIQTRLNGTLTDGLLTRTAFEVRDLKNS</sequence>
<evidence type="ECO:0000313" key="2">
    <source>
        <dbReference type="Proteomes" id="UP000670776"/>
    </source>
</evidence>
<proteinExistence type="predicted"/>
<accession>A0ABS4BP79</accession>
<comment type="caution">
    <text evidence="1">The sequence shown here is derived from an EMBL/GenBank/DDBJ whole genome shotgun (WGS) entry which is preliminary data.</text>
</comment>
<name>A0ABS4BP79_9FLAO</name>
<gene>
    <name evidence="1" type="ORF">J8H85_01050</name>
</gene>
<evidence type="ECO:0000313" key="1">
    <source>
        <dbReference type="EMBL" id="MBP0902400.1"/>
    </source>
</evidence>
<reference evidence="1 2" key="1">
    <citation type="submission" date="2021-04" db="EMBL/GenBank/DDBJ databases">
        <title>Mariniflexile gromovii gen. nov., sp. nov., a gliding bacterium isolated from the sea urchin Strongylocentrotus intermedius.</title>
        <authorList>
            <person name="Ko S."/>
            <person name="Le V."/>
            <person name="Ahn C.-Y."/>
            <person name="Oh H.-M."/>
        </authorList>
    </citation>
    <scope>NUCLEOTIDE SEQUENCE [LARGE SCALE GENOMIC DNA]</scope>
    <source>
        <strain evidence="1 2">KCTC 12570</strain>
    </source>
</reference>
<keyword evidence="2" id="KW-1185">Reference proteome</keyword>